<reference evidence="2" key="1">
    <citation type="submission" date="2020-05" db="EMBL/GenBank/DDBJ databases">
        <authorList>
            <person name="Chiriac C."/>
            <person name="Salcher M."/>
            <person name="Ghai R."/>
            <person name="Kavagutti S V."/>
        </authorList>
    </citation>
    <scope>NUCLEOTIDE SEQUENCE</scope>
</reference>
<protein>
    <submittedName>
        <fullName evidence="2">Structural protein</fullName>
    </submittedName>
</protein>
<organism evidence="2">
    <name type="scientific">uncultured Caudovirales phage</name>
    <dbReference type="NCBI Taxonomy" id="2100421"/>
    <lineage>
        <taxon>Viruses</taxon>
        <taxon>Duplodnaviria</taxon>
        <taxon>Heunggongvirae</taxon>
        <taxon>Uroviricota</taxon>
        <taxon>Caudoviricetes</taxon>
        <taxon>Peduoviridae</taxon>
        <taxon>Maltschvirus</taxon>
        <taxon>Maltschvirus maltsch</taxon>
    </lineage>
</organism>
<accession>A0A6J7X6F5</accession>
<evidence type="ECO:0000313" key="1">
    <source>
        <dbReference type="EMBL" id="CAB4156979.1"/>
    </source>
</evidence>
<proteinExistence type="predicted"/>
<dbReference type="EMBL" id="LR796648">
    <property type="protein sequence ID" value="CAB4156979.1"/>
    <property type="molecule type" value="Genomic_DNA"/>
</dbReference>
<dbReference type="EMBL" id="LR798343">
    <property type="protein sequence ID" value="CAB5225397.1"/>
    <property type="molecule type" value="Genomic_DNA"/>
</dbReference>
<evidence type="ECO:0000313" key="2">
    <source>
        <dbReference type="EMBL" id="CAB5225397.1"/>
    </source>
</evidence>
<name>A0A6J7X6F5_9CAUD</name>
<sequence length="832" mass="89841">MTWKNCAAAVREAAGQDLTDDQVIDLFERAQLRQRAIQASGAIDGLDVKLREAVQADADALAVQAALARKHAALAIVARNRLASANDTLIDQPGMTPRLIGNAYRNAVLTVFEGTTRGVLGGRDSVAATKLAYEGSFIGDAIMGRIVREVPHVEKMLRDEAFLDDVVREMSELREGGSPGRTGNRDAQTTAKIFADAAEASRVDLNRLGANIGKLDGWAGSQMHNSDRIATAGKDAWIDGVLPRLDLARTFPDVGSEADVRRILGNVWDNIVFGPDRGPTKSDATGSGFKGPVNVARALERHRVLHFASADAWLAYNRDFGMGHIFDGMVAHQSRAALNASQMDRFGPNPGAVVDAELERLRRKVDNDDRIPPEKKEGIKAGLYNQQGTEINKAFRVASGDVMIPHSQFWADIGGGIRAAQSMAKLGGAVISSLSDLATAIVNLRFNGLTFGEAVTGQLGELMRGRGRAEQRELAYLLGEGFDGIIGHLTSPYVANDSAPGAMQRAMTTFFRVTGLSLWQDANRAAAARVLSAHLGKNADTAFDALNDRMRNVLGQHGITPEVWDVMRTEGRRVIDGKTYLVPGFGNRDVDMAMRRYIADEAQSTILEASAASQRYITQGHSRGTLMGEALRFIMQFKAFPITFTERVLGRATGGGVEGANAGAAHIGTLIVGMTVMGYLADSAKQYLRMNEPKELLDDNGNPRMATILAALAQGGGAGLYGDFLFGQFSRTGNSPVGNLVGPLGSDIEKIWRLYAGARDGDPDAGDALGALISSTPFANVWFARPALDYLILNELREMFDPGALSRQDQRRRRDFGQEPLMAPSERMLDVF</sequence>
<gene>
    <name evidence="1" type="ORF">UFOVP675_7</name>
    <name evidence="2" type="ORF">UFOVP747_23</name>
</gene>